<keyword evidence="8" id="KW-1185">Reference proteome</keyword>
<dbReference type="PROSITE" id="PS00138">
    <property type="entry name" value="SUBTILASE_SER"/>
    <property type="match status" value="1"/>
</dbReference>
<evidence type="ECO:0000313" key="8">
    <source>
        <dbReference type="Proteomes" id="UP000019028"/>
    </source>
</evidence>
<dbReference type="SMART" id="SM00495">
    <property type="entry name" value="ChtBD3"/>
    <property type="match status" value="1"/>
</dbReference>
<evidence type="ECO:0000256" key="2">
    <source>
        <dbReference type="ARBA" id="ARBA00022670"/>
    </source>
</evidence>
<dbReference type="HOGENOM" id="CLU_401090_0_0_6"/>
<geneLocation type="plasmid" evidence="7 8">
    <name>pHS1</name>
</geneLocation>
<dbReference type="InterPro" id="IPR050131">
    <property type="entry name" value="Peptidase_S8_subtilisin-like"/>
</dbReference>
<dbReference type="GO" id="GO:0004252">
    <property type="term" value="F:serine-type endopeptidase activity"/>
    <property type="evidence" value="ECO:0007669"/>
    <property type="project" value="UniProtKB-UniRule"/>
</dbReference>
<dbReference type="InterPro" id="IPR000209">
    <property type="entry name" value="Peptidase_S8/S53_dom"/>
</dbReference>
<protein>
    <recommendedName>
        <fullName evidence="6">Chitin-binding type-3 domain-containing protein</fullName>
    </recommendedName>
</protein>
<keyword evidence="7" id="KW-0614">Plasmid</keyword>
<dbReference type="PANTHER" id="PTHR43806">
    <property type="entry name" value="PEPTIDASE S8"/>
    <property type="match status" value="1"/>
</dbReference>
<comment type="similarity">
    <text evidence="1 5">Belongs to the peptidase S8 family.</text>
</comment>
<dbReference type="GO" id="GO:0005576">
    <property type="term" value="C:extracellular region"/>
    <property type="evidence" value="ECO:0007669"/>
    <property type="project" value="InterPro"/>
</dbReference>
<dbReference type="SUPFAM" id="SSF51055">
    <property type="entry name" value="Carbohydrate binding domain"/>
    <property type="match status" value="1"/>
</dbReference>
<dbReference type="SUPFAM" id="SSF52743">
    <property type="entry name" value="Subtilisin-like"/>
    <property type="match status" value="1"/>
</dbReference>
<feature type="domain" description="Chitin-binding type-3" evidence="6">
    <location>
        <begin position="639"/>
        <end position="686"/>
    </location>
</feature>
<proteinExistence type="inferred from homology"/>
<evidence type="ECO:0000256" key="5">
    <source>
        <dbReference type="PROSITE-ProRule" id="PRU01240"/>
    </source>
</evidence>
<organism evidence="7 8">
    <name type="scientific">Sodalis praecaptivus</name>
    <dbReference type="NCBI Taxonomy" id="1239307"/>
    <lineage>
        <taxon>Bacteria</taxon>
        <taxon>Pseudomonadati</taxon>
        <taxon>Pseudomonadota</taxon>
        <taxon>Gammaproteobacteria</taxon>
        <taxon>Enterobacterales</taxon>
        <taxon>Bruguierivoracaceae</taxon>
        <taxon>Sodalis</taxon>
    </lineage>
</organism>
<keyword evidence="4 5" id="KW-0720">Serine protease</keyword>
<dbReference type="Gene3D" id="3.40.50.200">
    <property type="entry name" value="Peptidase S8/S53 domain"/>
    <property type="match status" value="1"/>
</dbReference>
<keyword evidence="3 5" id="KW-0378">Hydrolase</keyword>
<dbReference type="GO" id="GO:0030246">
    <property type="term" value="F:carbohydrate binding"/>
    <property type="evidence" value="ECO:0007669"/>
    <property type="project" value="InterPro"/>
</dbReference>
<dbReference type="InterPro" id="IPR036852">
    <property type="entry name" value="Peptidase_S8/S53_dom_sf"/>
</dbReference>
<accession>W0HZQ5</accession>
<dbReference type="Pfam" id="PF00082">
    <property type="entry name" value="Peptidase_S8"/>
    <property type="match status" value="1"/>
</dbReference>
<dbReference type="InterPro" id="IPR013783">
    <property type="entry name" value="Ig-like_fold"/>
</dbReference>
<evidence type="ECO:0000256" key="1">
    <source>
        <dbReference type="ARBA" id="ARBA00011073"/>
    </source>
</evidence>
<evidence type="ECO:0000313" key="7">
    <source>
        <dbReference type="EMBL" id="AHF79249.1"/>
    </source>
</evidence>
<dbReference type="GO" id="GO:0004553">
    <property type="term" value="F:hydrolase activity, hydrolyzing O-glycosyl compounds"/>
    <property type="evidence" value="ECO:0007669"/>
    <property type="project" value="InterPro"/>
</dbReference>
<dbReference type="GO" id="GO:0006508">
    <property type="term" value="P:proteolysis"/>
    <property type="evidence" value="ECO:0007669"/>
    <property type="project" value="UniProtKB-KW"/>
</dbReference>
<evidence type="ECO:0000259" key="6">
    <source>
        <dbReference type="SMART" id="SM00495"/>
    </source>
</evidence>
<evidence type="ECO:0000256" key="3">
    <source>
        <dbReference type="ARBA" id="ARBA00022801"/>
    </source>
</evidence>
<dbReference type="InterPro" id="IPR003610">
    <property type="entry name" value="CBM5/12"/>
</dbReference>
<feature type="active site" description="Charge relay system" evidence="5">
    <location>
        <position position="282"/>
    </location>
</feature>
<dbReference type="PANTHER" id="PTHR43806:SF11">
    <property type="entry name" value="CEREVISIN-RELATED"/>
    <property type="match status" value="1"/>
</dbReference>
<name>W0HZQ5_9GAMM</name>
<feature type="active site" description="Charge relay system" evidence="5">
    <location>
        <position position="478"/>
    </location>
</feature>
<keyword evidence="2 5" id="KW-0645">Protease</keyword>
<gene>
    <name evidence="7" type="ORF">Sant_P0204</name>
</gene>
<dbReference type="PATRIC" id="fig|1239307.3.peg.4742"/>
<dbReference type="Gene3D" id="2.10.10.20">
    <property type="entry name" value="Carbohydrate-binding module superfamily 5/12"/>
    <property type="match status" value="1"/>
</dbReference>
<evidence type="ECO:0000256" key="4">
    <source>
        <dbReference type="ARBA" id="ARBA00022825"/>
    </source>
</evidence>
<dbReference type="InterPro" id="IPR023828">
    <property type="entry name" value="Peptidase_S8_Ser-AS"/>
</dbReference>
<dbReference type="AlphaFoldDB" id="W0HZQ5"/>
<dbReference type="InterPro" id="IPR015500">
    <property type="entry name" value="Peptidase_S8_subtilisin-rel"/>
</dbReference>
<dbReference type="GO" id="GO:0005975">
    <property type="term" value="P:carbohydrate metabolic process"/>
    <property type="evidence" value="ECO:0007669"/>
    <property type="project" value="InterPro"/>
</dbReference>
<dbReference type="EMBL" id="CP006570">
    <property type="protein sequence ID" value="AHF79249.1"/>
    <property type="molecule type" value="Genomic_DNA"/>
</dbReference>
<reference evidence="7 8" key="1">
    <citation type="journal article" date="2014" name="Genome Biol. Evol.">
        <title>Genome degeneration and adaptation in a nascent stage of symbiosis.</title>
        <authorList>
            <person name="Oakeson K.F."/>
            <person name="Gil R."/>
            <person name="Clayton A.L."/>
            <person name="Dunn D.M."/>
            <person name="von Niederhausern A.C."/>
            <person name="Hamil C."/>
            <person name="Aoyagi A."/>
            <person name="Duval B."/>
            <person name="Baca A."/>
            <person name="Silva F.J."/>
            <person name="Vallier A."/>
            <person name="Jackson D.G."/>
            <person name="Latorre A."/>
            <person name="Weiss R.B."/>
            <person name="Heddi A."/>
            <person name="Moya A."/>
            <person name="Dale C."/>
        </authorList>
    </citation>
    <scope>NUCLEOTIDE SEQUENCE [LARGE SCALE GENOMIC DNA]</scope>
    <source>
        <strain evidence="7 8">HS1</strain>
        <plasmid evidence="8">Plasmid pHS1</plasmid>
    </source>
</reference>
<dbReference type="PROSITE" id="PS51892">
    <property type="entry name" value="SUBTILASE"/>
    <property type="match status" value="1"/>
</dbReference>
<dbReference type="Gene3D" id="2.60.40.10">
    <property type="entry name" value="Immunoglobulins"/>
    <property type="match status" value="1"/>
</dbReference>
<feature type="active site" description="Charge relay system" evidence="5">
    <location>
        <position position="310"/>
    </location>
</feature>
<dbReference type="PRINTS" id="PR00723">
    <property type="entry name" value="SUBTILISIN"/>
</dbReference>
<sequence length="686" mass="75535">MFLTHKECHMKQPSLYIYHSNIFDGNIYVKATGLGECESCMITLQKHGSDVATLKGPTCVFKNQGYGQYGAIATTNINHKLSVILRSNTIDVSPSIALQPNGSNSITTTSKLTKETYKRYDGIDKYYLQVKLEKESDLERLKAEMTKFTSVTLSLSNIVFSKLNFNHLLGDISPNVYKTAPYREYDTLVLIAQELELLDYVTYCSVVPDIQNITPINLAPTLVTLDEGGVNEKSETDYYKTPCFNHLQTYLDPTSANIKGMNVRTVWDEGENGQAATVRHLDFGVYANHENLKGNITVVHSRSETEDCNHGTASTGCIAAAKKEFGVTGIAYGSDYYFYDTGDLDLIVRDAIPGDIVSLDIQLQVGDKLVPVTDSRAWWDRINSLTHNGVVVILAAGNGGLDLSMALGNMNQYGDNGSTLIGASAHHDGSRCSFSNYNHSSSLINSWGDWSVVTTGYGSLQKLPGNDRNYSKDFSGTSSATPLSSGALALIQSYAIGHLGIYLSSQEIRQLIKDTGYAEGASYHIGHRPNVSAAIRYLKEKNPIIKAVIDGPTAAIENEKIVLSAAKSTSNVADITTYDWDIPECFEAETLNQSILHFSAPAVTQSQDFTMKLTVSDSLGNQASVTHNLLVTPDHSATYPIWDPKEIYVAHDKVSWKTKNWEAKWWNQGVEPVKTDIIYPGPWKEL</sequence>
<dbReference type="Proteomes" id="UP000019028">
    <property type="component" value="Plasmid pHS1"/>
</dbReference>
<dbReference type="InterPro" id="IPR036573">
    <property type="entry name" value="CBM_sf_5/12"/>
</dbReference>
<dbReference type="KEGG" id="sod:Sant_P0204"/>
<dbReference type="CDD" id="cd12215">
    <property type="entry name" value="ChiC_BD"/>
    <property type="match status" value="1"/>
</dbReference>